<dbReference type="STRING" id="157652.A0A371F5U4"/>
<feature type="non-terminal residue" evidence="1">
    <location>
        <position position="1"/>
    </location>
</feature>
<dbReference type="Proteomes" id="UP000257109">
    <property type="component" value="Unassembled WGS sequence"/>
</dbReference>
<keyword evidence="2" id="KW-1185">Reference proteome</keyword>
<protein>
    <submittedName>
        <fullName evidence="1">ADP-ribosylation factor 1</fullName>
    </submittedName>
</protein>
<proteinExistence type="predicted"/>
<sequence>MRSTQITHYTIFNHYQCRYYVLNQTNTYRIVTPDLLHASFFSLNYAVLKLVFANMQDLPNAISVAEVADKLSLHSYNCWSCYIRALQPCPAKDSIEVSIGY</sequence>
<evidence type="ECO:0000313" key="2">
    <source>
        <dbReference type="Proteomes" id="UP000257109"/>
    </source>
</evidence>
<accession>A0A371F5U4</accession>
<organism evidence="1 2">
    <name type="scientific">Mucuna pruriens</name>
    <name type="common">Velvet bean</name>
    <name type="synonym">Dolichos pruriens</name>
    <dbReference type="NCBI Taxonomy" id="157652"/>
    <lineage>
        <taxon>Eukaryota</taxon>
        <taxon>Viridiplantae</taxon>
        <taxon>Streptophyta</taxon>
        <taxon>Embryophyta</taxon>
        <taxon>Tracheophyta</taxon>
        <taxon>Spermatophyta</taxon>
        <taxon>Magnoliopsida</taxon>
        <taxon>eudicotyledons</taxon>
        <taxon>Gunneridae</taxon>
        <taxon>Pentapetalae</taxon>
        <taxon>rosids</taxon>
        <taxon>fabids</taxon>
        <taxon>Fabales</taxon>
        <taxon>Fabaceae</taxon>
        <taxon>Papilionoideae</taxon>
        <taxon>50 kb inversion clade</taxon>
        <taxon>NPAAA clade</taxon>
        <taxon>indigoferoid/millettioid clade</taxon>
        <taxon>Phaseoleae</taxon>
        <taxon>Mucuna</taxon>
    </lineage>
</organism>
<dbReference type="Gene3D" id="3.40.50.300">
    <property type="entry name" value="P-loop containing nucleotide triphosphate hydrolases"/>
    <property type="match status" value="1"/>
</dbReference>
<dbReference type="InterPro" id="IPR027417">
    <property type="entry name" value="P-loop_NTPase"/>
</dbReference>
<evidence type="ECO:0000313" key="1">
    <source>
        <dbReference type="EMBL" id="RDX73664.1"/>
    </source>
</evidence>
<dbReference type="EMBL" id="QJKJ01010446">
    <property type="protein sequence ID" value="RDX73664.1"/>
    <property type="molecule type" value="Genomic_DNA"/>
</dbReference>
<dbReference type="AlphaFoldDB" id="A0A371F5U4"/>
<name>A0A371F5U4_MUCPR</name>
<comment type="caution">
    <text evidence="1">The sequence shown here is derived from an EMBL/GenBank/DDBJ whole genome shotgun (WGS) entry which is preliminary data.</text>
</comment>
<reference evidence="1" key="1">
    <citation type="submission" date="2018-05" db="EMBL/GenBank/DDBJ databases">
        <title>Draft genome of Mucuna pruriens seed.</title>
        <authorList>
            <person name="Nnadi N.E."/>
            <person name="Vos R."/>
            <person name="Hasami M.H."/>
            <person name="Devisetty U.K."/>
            <person name="Aguiy J.C."/>
        </authorList>
    </citation>
    <scope>NUCLEOTIDE SEQUENCE [LARGE SCALE GENOMIC DNA]</scope>
    <source>
        <strain evidence="1">JCA_2017</strain>
    </source>
</reference>
<gene>
    <name evidence="1" type="primary">ARF1</name>
    <name evidence="1" type="ORF">CR513_46698</name>
</gene>